<dbReference type="SUPFAM" id="SSF56037">
    <property type="entry name" value="PheT/TilS domain"/>
    <property type="match status" value="1"/>
</dbReference>
<accession>A0A9D6Z4Z9</accession>
<organism evidence="2 3">
    <name type="scientific">Desulfomonile tiedjei</name>
    <dbReference type="NCBI Taxonomy" id="2358"/>
    <lineage>
        <taxon>Bacteria</taxon>
        <taxon>Pseudomonadati</taxon>
        <taxon>Thermodesulfobacteriota</taxon>
        <taxon>Desulfomonilia</taxon>
        <taxon>Desulfomonilales</taxon>
        <taxon>Desulfomonilaceae</taxon>
        <taxon>Desulfomonile</taxon>
    </lineage>
</organism>
<dbReference type="GO" id="GO:0003723">
    <property type="term" value="F:RNA binding"/>
    <property type="evidence" value="ECO:0007669"/>
    <property type="project" value="InterPro"/>
</dbReference>
<dbReference type="EMBL" id="JACRDE010000482">
    <property type="protein sequence ID" value="MBI5251460.1"/>
    <property type="molecule type" value="Genomic_DNA"/>
</dbReference>
<dbReference type="AlphaFoldDB" id="A0A9D6Z4Z9"/>
<dbReference type="PANTHER" id="PTHR39209">
    <property type="match status" value="1"/>
</dbReference>
<reference evidence="2" key="1">
    <citation type="submission" date="2020-07" db="EMBL/GenBank/DDBJ databases">
        <title>Huge and variable diversity of episymbiotic CPR bacteria and DPANN archaea in groundwater ecosystems.</title>
        <authorList>
            <person name="He C.Y."/>
            <person name="Keren R."/>
            <person name="Whittaker M."/>
            <person name="Farag I.F."/>
            <person name="Doudna J."/>
            <person name="Cate J.H.D."/>
            <person name="Banfield J.F."/>
        </authorList>
    </citation>
    <scope>NUCLEOTIDE SEQUENCE</scope>
    <source>
        <strain evidence="2">NC_groundwater_1664_Pr3_B-0.1um_52_9</strain>
    </source>
</reference>
<dbReference type="InterPro" id="IPR020825">
    <property type="entry name" value="Phe-tRNA_synthase-like_B3/B4"/>
</dbReference>
<protein>
    <recommendedName>
        <fullName evidence="1">B3/B4 tRNA-binding domain-containing protein</fullName>
    </recommendedName>
</protein>
<evidence type="ECO:0000259" key="1">
    <source>
        <dbReference type="Pfam" id="PF03483"/>
    </source>
</evidence>
<dbReference type="InterPro" id="IPR005146">
    <property type="entry name" value="B3/B4_tRNA-bd"/>
</dbReference>
<dbReference type="Proteomes" id="UP000807825">
    <property type="component" value="Unassembled WGS sequence"/>
</dbReference>
<dbReference type="PANTHER" id="PTHR39209:SF2">
    <property type="entry name" value="CYTOPLASMIC PROTEIN"/>
    <property type="match status" value="1"/>
</dbReference>
<feature type="domain" description="B3/B4 tRNA-binding" evidence="1">
    <location>
        <begin position="81"/>
        <end position="189"/>
    </location>
</feature>
<proteinExistence type="predicted"/>
<dbReference type="GO" id="GO:0004826">
    <property type="term" value="F:phenylalanine-tRNA ligase activity"/>
    <property type="evidence" value="ECO:0007669"/>
    <property type="project" value="InterPro"/>
</dbReference>
<comment type="caution">
    <text evidence="2">The sequence shown here is derived from an EMBL/GenBank/DDBJ whole genome shotgun (WGS) entry which is preliminary data.</text>
</comment>
<dbReference type="Pfam" id="PF03483">
    <property type="entry name" value="B3_4"/>
    <property type="match status" value="1"/>
</dbReference>
<dbReference type="Gene3D" id="3.50.40.10">
    <property type="entry name" value="Phenylalanyl-trna Synthetase, Chain B, domain 3"/>
    <property type="match status" value="1"/>
</dbReference>
<name>A0A9D6Z4Z9_9BACT</name>
<evidence type="ECO:0000313" key="2">
    <source>
        <dbReference type="EMBL" id="MBI5251460.1"/>
    </source>
</evidence>
<gene>
    <name evidence="2" type="ORF">HY912_18380</name>
</gene>
<evidence type="ECO:0000313" key="3">
    <source>
        <dbReference type="Proteomes" id="UP000807825"/>
    </source>
</evidence>
<sequence>MLKVSEEWKREYPGAHVGIMTMRGVENPPSCPALELEKKQLEDDLRTLFGGRSSLKDLEPIRAYQDYYKRFKKTYHVLHQLESIIFKGKSVPRAAALVEAMFAAELRNMLLTAGHDLDSVKGPLKLDIAQGHEKYVRINGSEQILKTRDMFISDSEGVISSVIYGPDLRTMINPGTTSVIFTVYAVQGVSEHALRQHLNGIEANVKLIAPNCSTETMLVFSAD</sequence>